<dbReference type="RefSeq" id="XP_005189860.1">
    <property type="nucleotide sequence ID" value="XM_005189803.2"/>
</dbReference>
<dbReference type="SUPFAM" id="SSF47391">
    <property type="entry name" value="Dimerization-anchoring domain of cAMP-dependent PK regulatory subunit"/>
    <property type="match status" value="1"/>
</dbReference>
<reference evidence="3" key="2">
    <citation type="submission" date="2025-04" db="UniProtKB">
        <authorList>
            <consortium name="RefSeq"/>
        </authorList>
    </citation>
    <scope>IDENTIFICATION</scope>
    <source>
        <strain evidence="3">Aabys</strain>
    </source>
</reference>
<dbReference type="KEGG" id="mde:101900984"/>
<evidence type="ECO:0000313" key="3">
    <source>
        <dbReference type="RefSeq" id="XP_005189860.1"/>
    </source>
</evidence>
<proteinExistence type="predicted"/>
<dbReference type="VEuPathDB" id="VectorBase:MDOMA2_016631"/>
<sequence length="141" mass="16196">MDFPKSCRQTNWSSESLKNYTSIESIRRHLARGNSSYLCRHPEVRAIIRVFLHELLDKQPENIYEFSAALFNCNNSLLLVNKINKQLNLVDRASKRNKGSENVAEEIFPKTTSTDSLLSRASTSADIDAMLRYAMLLRDDK</sequence>
<dbReference type="OrthoDB" id="10249338at2759"/>
<evidence type="ECO:0000313" key="2">
    <source>
        <dbReference type="Proteomes" id="UP001652621"/>
    </source>
</evidence>
<dbReference type="InterPro" id="IPR059162">
    <property type="entry name" value="RIIAD1"/>
</dbReference>
<dbReference type="Proteomes" id="UP001652621">
    <property type="component" value="Unplaced"/>
</dbReference>
<organism evidence="1">
    <name type="scientific">Musca domestica</name>
    <name type="common">House fly</name>
    <dbReference type="NCBI Taxonomy" id="7370"/>
    <lineage>
        <taxon>Eukaryota</taxon>
        <taxon>Metazoa</taxon>
        <taxon>Ecdysozoa</taxon>
        <taxon>Arthropoda</taxon>
        <taxon>Hexapoda</taxon>
        <taxon>Insecta</taxon>
        <taxon>Pterygota</taxon>
        <taxon>Neoptera</taxon>
        <taxon>Endopterygota</taxon>
        <taxon>Diptera</taxon>
        <taxon>Brachycera</taxon>
        <taxon>Muscomorpha</taxon>
        <taxon>Muscoidea</taxon>
        <taxon>Muscidae</taxon>
        <taxon>Musca</taxon>
    </lineage>
</organism>
<dbReference type="AlphaFoldDB" id="A0A1I8NC07"/>
<dbReference type="EnsemblMetazoa" id="MDOA013668-RA">
    <property type="protein sequence ID" value="MDOA013668-PA"/>
    <property type="gene ID" value="MDOA013668"/>
</dbReference>
<gene>
    <name evidence="1" type="primary">101900984</name>
    <name evidence="3" type="synonym">LOC101900984</name>
</gene>
<keyword evidence="2" id="KW-1185">Reference proteome</keyword>
<accession>A0A1I8NC07</accession>
<reference evidence="1" key="1">
    <citation type="submission" date="2020-05" db="UniProtKB">
        <authorList>
            <consortium name="EnsemblMetazoa"/>
        </authorList>
    </citation>
    <scope>IDENTIFICATION</scope>
    <source>
        <strain evidence="1">Aabys</strain>
    </source>
</reference>
<name>A0A1I8NC07_MUSDO</name>
<protein>
    <submittedName>
        <fullName evidence="3">Uncharacterized protein LOC101900984</fullName>
    </submittedName>
</protein>
<dbReference type="eggNOG" id="ENOG502T8UW">
    <property type="taxonomic scope" value="Eukaryota"/>
</dbReference>
<evidence type="ECO:0000313" key="1">
    <source>
        <dbReference type="EnsemblMetazoa" id="MDOA013668-PA"/>
    </source>
</evidence>
<dbReference type="CDD" id="cd22971">
    <property type="entry name" value="DD_RIIAD1"/>
    <property type="match status" value="1"/>
</dbReference>
<dbReference type="VEuPathDB" id="VectorBase:MDOA013668"/>
<dbReference type="GeneID" id="101900984"/>